<feature type="transmembrane region" description="Helical" evidence="8">
    <location>
        <begin position="270"/>
        <end position="295"/>
    </location>
</feature>
<keyword evidence="7" id="KW-0460">Magnesium</keyword>
<evidence type="ECO:0000256" key="4">
    <source>
        <dbReference type="ARBA" id="ARBA00022692"/>
    </source>
</evidence>
<dbReference type="PANTHER" id="PTHR22926:SF3">
    <property type="entry name" value="UNDECAPRENYL-PHOSPHATE ALPHA-N-ACETYLGLUCOSAMINYL 1-PHOSPHATE TRANSFERASE"/>
    <property type="match status" value="1"/>
</dbReference>
<dbReference type="CDD" id="cd06853">
    <property type="entry name" value="GT_WecA_like"/>
    <property type="match status" value="1"/>
</dbReference>
<dbReference type="EC" id="2.7.8.33" evidence="9"/>
<keyword evidence="5 8" id="KW-1133">Transmembrane helix</keyword>
<protein>
    <submittedName>
        <fullName evidence="9">Undecaprenyl-phosphate alpha-N-acetylglucosaminyl 1-phosphate transferase</fullName>
        <ecNumber evidence="9">2.7.8.33</ecNumber>
    </submittedName>
</protein>
<dbReference type="RefSeq" id="WP_002686771.1">
    <property type="nucleotide sequence ID" value="NZ_UFTJ01000001.1"/>
</dbReference>
<feature type="transmembrane region" description="Helical" evidence="8">
    <location>
        <begin position="344"/>
        <end position="365"/>
    </location>
</feature>
<feature type="transmembrane region" description="Helical" evidence="8">
    <location>
        <begin position="228"/>
        <end position="250"/>
    </location>
</feature>
<evidence type="ECO:0000256" key="3">
    <source>
        <dbReference type="ARBA" id="ARBA00022679"/>
    </source>
</evidence>
<feature type="transmembrane region" description="Helical" evidence="8">
    <location>
        <begin position="198"/>
        <end position="216"/>
    </location>
</feature>
<proteinExistence type="predicted"/>
<sequence length="374" mass="41922">MNQFESLIISSGLSSFYVKLILGFLSAFFVCYLSVPTIVKISFKKNLMDEPGVRSSHLRKIPNLGGVAIFYAIAICASVFAYELFDKYKFLFASLVILLYIGVMDDIVVMRAYKKLIAQIVVSFLIVVGSDVRIRSLFGLFGIEDLNYVVSVLFSVFTFIILINAFNLIDGIDGLAGGYAILCSLMFGASYFRLGEEHYSLVIFSAVIVGAVLGFLRYNLSNYRIQKIFMGDTGSMILGFLLAFMAISFIDIFIEKEPSVSQMVYHLDSAPVIAVAILMLPIVDTLNVIIIRVLNKQSVLVADKNHIHHKLLDLGLSHKCSTVYILSYYVLGICAIYFCRHLENNILLFLVLLIGFLGAYLPIFFKRIKINNNR</sequence>
<dbReference type="GO" id="GO:0036380">
    <property type="term" value="F:UDP-N-acetylglucosamine-undecaprenyl-phosphate N-acetylglucosaminephosphotransferase activity"/>
    <property type="evidence" value="ECO:0007669"/>
    <property type="project" value="UniProtKB-EC"/>
</dbReference>
<feature type="transmembrane region" description="Helical" evidence="8">
    <location>
        <begin position="20"/>
        <end position="43"/>
    </location>
</feature>
<feature type="binding site" evidence="7">
    <location>
        <position position="232"/>
    </location>
    <ligand>
        <name>Mg(2+)</name>
        <dbReference type="ChEBI" id="CHEBI:18420"/>
    </ligand>
</feature>
<evidence type="ECO:0000256" key="6">
    <source>
        <dbReference type="ARBA" id="ARBA00023136"/>
    </source>
</evidence>
<comment type="cofactor">
    <cofactor evidence="7">
        <name>Mg(2+)</name>
        <dbReference type="ChEBI" id="CHEBI:18420"/>
    </cofactor>
</comment>
<feature type="transmembrane region" description="Helical" evidence="8">
    <location>
        <begin position="174"/>
        <end position="192"/>
    </location>
</feature>
<dbReference type="GO" id="GO:0046872">
    <property type="term" value="F:metal ion binding"/>
    <property type="evidence" value="ECO:0007669"/>
    <property type="project" value="UniProtKB-KW"/>
</dbReference>
<dbReference type="GO" id="GO:0005886">
    <property type="term" value="C:plasma membrane"/>
    <property type="evidence" value="ECO:0007669"/>
    <property type="project" value="UniProtKB-SubCell"/>
</dbReference>
<keyword evidence="2" id="KW-1003">Cell membrane</keyword>
<dbReference type="EMBL" id="UFTJ01000001">
    <property type="protein sequence ID" value="SSZ46854.1"/>
    <property type="molecule type" value="Genomic_DNA"/>
</dbReference>
<dbReference type="PANTHER" id="PTHR22926">
    <property type="entry name" value="PHOSPHO-N-ACETYLMURAMOYL-PENTAPEPTIDE-TRANSFERASE"/>
    <property type="match status" value="1"/>
</dbReference>
<name>A0A376BZF5_9FLAO</name>
<evidence type="ECO:0000256" key="2">
    <source>
        <dbReference type="ARBA" id="ARBA00022475"/>
    </source>
</evidence>
<reference evidence="9 10" key="1">
    <citation type="submission" date="2018-06" db="EMBL/GenBank/DDBJ databases">
        <authorList>
            <consortium name="Pathogen Informatics"/>
            <person name="Doyle S."/>
        </authorList>
    </citation>
    <scope>NUCLEOTIDE SEQUENCE [LARGE SCALE GENOMIC DNA]</scope>
    <source>
        <strain evidence="9 10">NCTC11661</strain>
    </source>
</reference>
<evidence type="ECO:0000256" key="7">
    <source>
        <dbReference type="PIRSR" id="PIRSR600715-1"/>
    </source>
</evidence>
<feature type="binding site" evidence="7">
    <location>
        <position position="167"/>
    </location>
    <ligand>
        <name>Mg(2+)</name>
        <dbReference type="ChEBI" id="CHEBI:18420"/>
    </ligand>
</feature>
<feature type="transmembrane region" description="Helical" evidence="8">
    <location>
        <begin position="88"/>
        <end position="109"/>
    </location>
</feature>
<keyword evidence="7" id="KW-0479">Metal-binding</keyword>
<evidence type="ECO:0000313" key="10">
    <source>
        <dbReference type="Proteomes" id="UP000255515"/>
    </source>
</evidence>
<dbReference type="InterPro" id="IPR000715">
    <property type="entry name" value="Glycosyl_transferase_4"/>
</dbReference>
<feature type="transmembrane region" description="Helical" evidence="8">
    <location>
        <begin position="116"/>
        <end position="134"/>
    </location>
</feature>
<evidence type="ECO:0000256" key="1">
    <source>
        <dbReference type="ARBA" id="ARBA00004651"/>
    </source>
</evidence>
<dbReference type="Pfam" id="PF00953">
    <property type="entry name" value="Glycos_transf_4"/>
    <property type="match status" value="1"/>
</dbReference>
<feature type="transmembrane region" description="Helical" evidence="8">
    <location>
        <begin position="316"/>
        <end position="338"/>
    </location>
</feature>
<comment type="subcellular location">
    <subcellularLocation>
        <location evidence="1">Cell membrane</location>
        <topology evidence="1">Multi-pass membrane protein</topology>
    </subcellularLocation>
</comment>
<dbReference type="GO" id="GO:0009103">
    <property type="term" value="P:lipopolysaccharide biosynthetic process"/>
    <property type="evidence" value="ECO:0007669"/>
    <property type="project" value="TreeGrafter"/>
</dbReference>
<gene>
    <name evidence="9" type="primary">wecA</name>
    <name evidence="9" type="ORF">NCTC11661_00511</name>
</gene>
<accession>A0A376BZF5</accession>
<dbReference type="AlphaFoldDB" id="A0A376BZF5"/>
<feature type="transmembrane region" description="Helical" evidence="8">
    <location>
        <begin position="146"/>
        <end position="167"/>
    </location>
</feature>
<feature type="transmembrane region" description="Helical" evidence="8">
    <location>
        <begin position="64"/>
        <end position="82"/>
    </location>
</feature>
<dbReference type="GO" id="GO:0071555">
    <property type="term" value="P:cell wall organization"/>
    <property type="evidence" value="ECO:0007669"/>
    <property type="project" value="TreeGrafter"/>
</dbReference>
<keyword evidence="4 8" id="KW-0812">Transmembrane</keyword>
<keyword evidence="6 8" id="KW-0472">Membrane</keyword>
<dbReference type="InterPro" id="IPR018480">
    <property type="entry name" value="PNAcMuramoyl-5peptid_Trfase_CS"/>
</dbReference>
<dbReference type="GO" id="GO:0044038">
    <property type="term" value="P:cell wall macromolecule biosynthetic process"/>
    <property type="evidence" value="ECO:0007669"/>
    <property type="project" value="TreeGrafter"/>
</dbReference>
<evidence type="ECO:0000313" key="9">
    <source>
        <dbReference type="EMBL" id="SSZ46854.1"/>
    </source>
</evidence>
<evidence type="ECO:0000256" key="8">
    <source>
        <dbReference type="SAM" id="Phobius"/>
    </source>
</evidence>
<organism evidence="9 10">
    <name type="scientific">Bergeyella zoohelcum</name>
    <dbReference type="NCBI Taxonomy" id="1015"/>
    <lineage>
        <taxon>Bacteria</taxon>
        <taxon>Pseudomonadati</taxon>
        <taxon>Bacteroidota</taxon>
        <taxon>Flavobacteriia</taxon>
        <taxon>Flavobacteriales</taxon>
        <taxon>Weeksellaceae</taxon>
        <taxon>Bergeyella</taxon>
    </lineage>
</organism>
<dbReference type="PROSITE" id="PS01348">
    <property type="entry name" value="MRAY_2"/>
    <property type="match status" value="1"/>
</dbReference>
<keyword evidence="3 9" id="KW-0808">Transferase</keyword>
<evidence type="ECO:0000256" key="5">
    <source>
        <dbReference type="ARBA" id="ARBA00022989"/>
    </source>
</evidence>
<dbReference type="Proteomes" id="UP000255515">
    <property type="component" value="Unassembled WGS sequence"/>
</dbReference>